<evidence type="ECO:0000259" key="2">
    <source>
        <dbReference type="Pfam" id="PF00501"/>
    </source>
</evidence>
<proteinExistence type="predicted"/>
<dbReference type="AlphaFoldDB" id="A0A7C9J0H1"/>
<accession>A0A7C9J0H1</accession>
<reference evidence="3 4" key="1">
    <citation type="submission" date="2020-01" db="EMBL/GenBank/DDBJ databases">
        <title>Herbidospora sp. NEAU-GS84 nov., a novel actinomycete isolated from soil.</title>
        <authorList>
            <person name="Han L."/>
        </authorList>
    </citation>
    <scope>NUCLEOTIDE SEQUENCE [LARGE SCALE GENOMIC DNA]</scope>
    <source>
        <strain evidence="3 4">NEAU-GS84</strain>
    </source>
</reference>
<dbReference type="SUPFAM" id="SSF56801">
    <property type="entry name" value="Acetyl-CoA synthetase-like"/>
    <property type="match status" value="1"/>
</dbReference>
<dbReference type="PANTHER" id="PTHR24096">
    <property type="entry name" value="LONG-CHAIN-FATTY-ACID--COA LIGASE"/>
    <property type="match status" value="1"/>
</dbReference>
<name>A0A7C9J0H1_9ACTN</name>
<dbReference type="Gene3D" id="3.40.50.12780">
    <property type="entry name" value="N-terminal domain of ligase-like"/>
    <property type="match status" value="1"/>
</dbReference>
<dbReference type="PROSITE" id="PS00455">
    <property type="entry name" value="AMP_BINDING"/>
    <property type="match status" value="1"/>
</dbReference>
<dbReference type="RefSeq" id="WP_161478214.1">
    <property type="nucleotide sequence ID" value="NZ_WXEW01000001.1"/>
</dbReference>
<dbReference type="InterPro" id="IPR000873">
    <property type="entry name" value="AMP-dep_synth/lig_dom"/>
</dbReference>
<evidence type="ECO:0000256" key="1">
    <source>
        <dbReference type="SAM" id="MobiDB-lite"/>
    </source>
</evidence>
<dbReference type="PANTHER" id="PTHR24096:SF420">
    <property type="entry name" value="LONG-CHAIN-FATTY-ACID--COA LIGASE-RELATED"/>
    <property type="match status" value="1"/>
</dbReference>
<comment type="caution">
    <text evidence="3">The sequence shown here is derived from an EMBL/GenBank/DDBJ whole genome shotgun (WGS) entry which is preliminary data.</text>
</comment>
<feature type="domain" description="AMP-dependent synthetase/ligase" evidence="2">
    <location>
        <begin position="43"/>
        <end position="419"/>
    </location>
</feature>
<evidence type="ECO:0000313" key="3">
    <source>
        <dbReference type="EMBL" id="NAS20747.1"/>
    </source>
</evidence>
<sequence length="612" mass="64720">MTSPLFARPDIASEVRADGCLLIRSREELLTPAPGVGAMFGSAAAATPERILLAQPGADGWRELTYARAHARVESVAQSLLSRGLDRPVLILSGNSADHLVLALACQTIGVPYAPVSTSYSLRSRDFGELRAIGRLVRPGLVFAEDASAFAGALAALGESGLPPHEIVASTGMPAGATRFADLLATPPTREVRAAAAAIGPSTVAKYLFTSGSTGAPKGVITTHGMLCANQRMIGQVWPFLRETPPVLLDWLPWSHTFGGSHNTNLVIANGGTLYLDDGRPTPQEFGRTLRHLETVTPTVYLNVPRGLAMLTRSLELDPVLARRFFSRLQVVFYAAAALPQDLWTRLEELARRHADHPVALTTSWGATETAPAALSAHFPSSRADCVGVPLPGVEVKITPVRGKAEIRVRGPHVTPGYLGRPDLTAGAFDAEGYLRTGDAVRLIDPADPSAGLRFDGRLAEDFKLDSGTWVDVSALRNALLSAAGSLLSDCVITGHDRRYVGALAWAGPGLSPDPALLAAALRTVGAGAGSSRRIRRLLILSEPPCAEAGEITDKGYLNQAACLRRRAAEVAELYREPAPAHVIDVGDDPPASAHRDQHTPGAGERPAPVAD</sequence>
<organism evidence="3 4">
    <name type="scientific">Herbidospora solisilvae</name>
    <dbReference type="NCBI Taxonomy" id="2696284"/>
    <lineage>
        <taxon>Bacteria</taxon>
        <taxon>Bacillati</taxon>
        <taxon>Actinomycetota</taxon>
        <taxon>Actinomycetes</taxon>
        <taxon>Streptosporangiales</taxon>
        <taxon>Streptosporangiaceae</taxon>
        <taxon>Herbidospora</taxon>
    </lineage>
</organism>
<evidence type="ECO:0000313" key="4">
    <source>
        <dbReference type="Proteomes" id="UP000479526"/>
    </source>
</evidence>
<dbReference type="InterPro" id="IPR042099">
    <property type="entry name" value="ANL_N_sf"/>
</dbReference>
<dbReference type="Proteomes" id="UP000479526">
    <property type="component" value="Unassembled WGS sequence"/>
</dbReference>
<protein>
    <submittedName>
        <fullName evidence="3">AMP-binding protein</fullName>
    </submittedName>
</protein>
<feature type="region of interest" description="Disordered" evidence="1">
    <location>
        <begin position="582"/>
        <end position="612"/>
    </location>
</feature>
<dbReference type="GO" id="GO:0016405">
    <property type="term" value="F:CoA-ligase activity"/>
    <property type="evidence" value="ECO:0007669"/>
    <property type="project" value="TreeGrafter"/>
</dbReference>
<dbReference type="EMBL" id="WXEW01000001">
    <property type="protein sequence ID" value="NAS20747.1"/>
    <property type="molecule type" value="Genomic_DNA"/>
</dbReference>
<dbReference type="Pfam" id="PF00501">
    <property type="entry name" value="AMP-binding"/>
    <property type="match status" value="1"/>
</dbReference>
<gene>
    <name evidence="3" type="ORF">GT755_03500</name>
</gene>
<dbReference type="InterPro" id="IPR020845">
    <property type="entry name" value="AMP-binding_CS"/>
</dbReference>
<keyword evidence="4" id="KW-1185">Reference proteome</keyword>